<proteinExistence type="inferred from homology"/>
<reference evidence="4" key="1">
    <citation type="submission" date="2016-11" db="EMBL/GenBank/DDBJ databases">
        <authorList>
            <person name="Varghese N."/>
            <person name="Submissions S."/>
        </authorList>
    </citation>
    <scope>NUCLEOTIDE SEQUENCE [LARGE SCALE GENOMIC DNA]</scope>
    <source>
        <strain evidence="4">DSM 27370</strain>
    </source>
</reference>
<evidence type="ECO:0000313" key="4">
    <source>
        <dbReference type="Proteomes" id="UP000184480"/>
    </source>
</evidence>
<dbReference type="OrthoDB" id="1045814at2"/>
<dbReference type="STRING" id="1346286.SAMN05444362_10435"/>
<dbReference type="RefSeq" id="WP_062181418.1">
    <property type="nucleotide sequence ID" value="NZ_BBXL01000013.1"/>
</dbReference>
<accession>A0A1M4ZAT0</accession>
<evidence type="ECO:0000256" key="1">
    <source>
        <dbReference type="ARBA" id="ARBA00038054"/>
    </source>
</evidence>
<dbReference type="PANTHER" id="PTHR43567">
    <property type="entry name" value="FLAVOREDOXIN-RELATED-RELATED"/>
    <property type="match status" value="1"/>
</dbReference>
<gene>
    <name evidence="3" type="ORF">SAMN05444362_10435</name>
</gene>
<dbReference type="GO" id="GO:0010181">
    <property type="term" value="F:FMN binding"/>
    <property type="evidence" value="ECO:0007669"/>
    <property type="project" value="InterPro"/>
</dbReference>
<evidence type="ECO:0000313" key="3">
    <source>
        <dbReference type="EMBL" id="SHF15169.1"/>
    </source>
</evidence>
<dbReference type="PANTHER" id="PTHR43567:SF5">
    <property type="entry name" value="HYPOTHETICAL CYTOSOLIC PROTEIN"/>
    <property type="match status" value="1"/>
</dbReference>
<comment type="similarity">
    <text evidence="1">Belongs to the flavoredoxin family.</text>
</comment>
<dbReference type="EMBL" id="FQUC01000004">
    <property type="protein sequence ID" value="SHF15169.1"/>
    <property type="molecule type" value="Genomic_DNA"/>
</dbReference>
<name>A0A1M4ZAT0_9BACT</name>
<feature type="domain" description="Flavin reductase like" evidence="2">
    <location>
        <begin position="63"/>
        <end position="182"/>
    </location>
</feature>
<evidence type="ECO:0000259" key="2">
    <source>
        <dbReference type="Pfam" id="PF01613"/>
    </source>
</evidence>
<dbReference type="InterPro" id="IPR002563">
    <property type="entry name" value="Flavin_Rdtase-like_dom"/>
</dbReference>
<organism evidence="3 4">
    <name type="scientific">Dysgonomonas macrotermitis</name>
    <dbReference type="NCBI Taxonomy" id="1346286"/>
    <lineage>
        <taxon>Bacteria</taxon>
        <taxon>Pseudomonadati</taxon>
        <taxon>Bacteroidota</taxon>
        <taxon>Bacteroidia</taxon>
        <taxon>Bacteroidales</taxon>
        <taxon>Dysgonomonadaceae</taxon>
        <taxon>Dysgonomonas</taxon>
    </lineage>
</organism>
<dbReference type="GO" id="GO:0016646">
    <property type="term" value="F:oxidoreductase activity, acting on the CH-NH group of donors, NAD or NADP as acceptor"/>
    <property type="evidence" value="ECO:0007669"/>
    <property type="project" value="UniProtKB-ARBA"/>
</dbReference>
<sequence>MKQHSASANFESLFNPISPEEISDNVFTLVGKILPVITAGTPEHYNSMTGSGGGLGLLFKKPVTWCAMRSDRYTLELIEKEQTYTMSYFPKEYKEQILFLGSKSGRESIKMEEVQLTSIQTPSGNVSFEEARLIIECRLTQITMPDPDDFYTQEARDYLKEAYKSPNDYRKYVFGEITHVWEKKEV</sequence>
<dbReference type="Proteomes" id="UP000184480">
    <property type="component" value="Unassembled WGS sequence"/>
</dbReference>
<dbReference type="InterPro" id="IPR052174">
    <property type="entry name" value="Flavoredoxin"/>
</dbReference>
<protein>
    <recommendedName>
        <fullName evidence="2">Flavin reductase like domain-containing protein</fullName>
    </recommendedName>
</protein>
<dbReference type="AlphaFoldDB" id="A0A1M4ZAT0"/>
<dbReference type="InterPro" id="IPR012349">
    <property type="entry name" value="Split_barrel_FMN-bd"/>
</dbReference>
<dbReference type="SUPFAM" id="SSF50475">
    <property type="entry name" value="FMN-binding split barrel"/>
    <property type="match status" value="1"/>
</dbReference>
<keyword evidence="4" id="KW-1185">Reference proteome</keyword>
<dbReference type="Gene3D" id="2.30.110.10">
    <property type="entry name" value="Electron Transport, Fmn-binding Protein, Chain A"/>
    <property type="match status" value="1"/>
</dbReference>
<dbReference type="Pfam" id="PF01613">
    <property type="entry name" value="Flavin_Reduct"/>
    <property type="match status" value="1"/>
</dbReference>